<evidence type="ECO:0000313" key="9">
    <source>
        <dbReference type="Proteomes" id="UP000323454"/>
    </source>
</evidence>
<dbReference type="InterPro" id="IPR007267">
    <property type="entry name" value="GtrA_DPMS_TM"/>
</dbReference>
<gene>
    <name evidence="8" type="ORF">F0L68_19040</name>
</gene>
<feature type="domain" description="GtrA/DPMS transmembrane" evidence="7">
    <location>
        <begin position="10"/>
        <end position="140"/>
    </location>
</feature>
<dbReference type="PANTHER" id="PTHR38459:SF1">
    <property type="entry name" value="PROPHAGE BACTOPRENOL-LINKED GLUCOSE TRANSLOCASE HOMOLOG"/>
    <property type="match status" value="1"/>
</dbReference>
<dbReference type="RefSeq" id="WP_149850957.1">
    <property type="nucleotide sequence ID" value="NZ_VUOB01000033.1"/>
</dbReference>
<keyword evidence="9" id="KW-1185">Reference proteome</keyword>
<feature type="transmembrane region" description="Helical" evidence="6">
    <location>
        <begin position="7"/>
        <end position="27"/>
    </location>
</feature>
<organism evidence="8 9">
    <name type="scientific">Solihabitans fulvus</name>
    <dbReference type="NCBI Taxonomy" id="1892852"/>
    <lineage>
        <taxon>Bacteria</taxon>
        <taxon>Bacillati</taxon>
        <taxon>Actinomycetota</taxon>
        <taxon>Actinomycetes</taxon>
        <taxon>Pseudonocardiales</taxon>
        <taxon>Pseudonocardiaceae</taxon>
        <taxon>Solihabitans</taxon>
    </lineage>
</organism>
<protein>
    <submittedName>
        <fullName evidence="8">GtrA family protein</fullName>
    </submittedName>
</protein>
<comment type="similarity">
    <text evidence="2">Belongs to the GtrA family.</text>
</comment>
<evidence type="ECO:0000256" key="6">
    <source>
        <dbReference type="SAM" id="Phobius"/>
    </source>
</evidence>
<accession>A0A5B2XB99</accession>
<evidence type="ECO:0000259" key="7">
    <source>
        <dbReference type="Pfam" id="PF04138"/>
    </source>
</evidence>
<reference evidence="8 9" key="1">
    <citation type="submission" date="2019-09" db="EMBL/GenBank/DDBJ databases">
        <title>Goodfellowia gen. nov., a new genus of the Pseudonocardineae related to Actinoalloteichus, containing Goodfellowia coeruleoviolacea gen. nov., comb. nov. gen. nov., comb. nov.</title>
        <authorList>
            <person name="Labeda D."/>
        </authorList>
    </citation>
    <scope>NUCLEOTIDE SEQUENCE [LARGE SCALE GENOMIC DNA]</scope>
    <source>
        <strain evidence="8 9">AN110305</strain>
    </source>
</reference>
<dbReference type="GO" id="GO:0000271">
    <property type="term" value="P:polysaccharide biosynthetic process"/>
    <property type="evidence" value="ECO:0007669"/>
    <property type="project" value="InterPro"/>
</dbReference>
<evidence type="ECO:0000256" key="2">
    <source>
        <dbReference type="ARBA" id="ARBA00009399"/>
    </source>
</evidence>
<evidence type="ECO:0000256" key="4">
    <source>
        <dbReference type="ARBA" id="ARBA00022989"/>
    </source>
</evidence>
<evidence type="ECO:0000256" key="3">
    <source>
        <dbReference type="ARBA" id="ARBA00022692"/>
    </source>
</evidence>
<reference evidence="8 9" key="2">
    <citation type="submission" date="2019-09" db="EMBL/GenBank/DDBJ databases">
        <authorList>
            <person name="Jin C."/>
        </authorList>
    </citation>
    <scope>NUCLEOTIDE SEQUENCE [LARGE SCALE GENOMIC DNA]</scope>
    <source>
        <strain evidence="8 9">AN110305</strain>
    </source>
</reference>
<proteinExistence type="inferred from homology"/>
<comment type="subcellular location">
    <subcellularLocation>
        <location evidence="1">Membrane</location>
        <topology evidence="1">Multi-pass membrane protein</topology>
    </subcellularLocation>
</comment>
<dbReference type="OrthoDB" id="9807815at2"/>
<name>A0A5B2XB99_9PSEU</name>
<evidence type="ECO:0000256" key="5">
    <source>
        <dbReference type="ARBA" id="ARBA00023136"/>
    </source>
</evidence>
<keyword evidence="5 6" id="KW-0472">Membrane</keyword>
<comment type="caution">
    <text evidence="8">The sequence shown here is derived from an EMBL/GenBank/DDBJ whole genome shotgun (WGS) entry which is preliminary data.</text>
</comment>
<dbReference type="GO" id="GO:0005886">
    <property type="term" value="C:plasma membrane"/>
    <property type="evidence" value="ECO:0007669"/>
    <property type="project" value="TreeGrafter"/>
</dbReference>
<feature type="transmembrane region" description="Helical" evidence="6">
    <location>
        <begin position="113"/>
        <end position="134"/>
    </location>
</feature>
<dbReference type="Proteomes" id="UP000323454">
    <property type="component" value="Unassembled WGS sequence"/>
</dbReference>
<dbReference type="Pfam" id="PF04138">
    <property type="entry name" value="GtrA_DPMS_TM"/>
    <property type="match status" value="1"/>
</dbReference>
<sequence length="172" mass="19516">MLHKHRELLKFAVVGGTTFVIDNGLWYVLKHTVLAEKVLTAKAISVLVATIASYVLSREWSFRTRGGRERHHEAALFFVISGIGIGLTLLPLWVSRYLLDLRMPTVSLLTQEIADFVSGSILGMLLAMVFRFWAMKKWVFPEAGARPEVVRSTRANRRLRVVDIDEDHEQVA</sequence>
<evidence type="ECO:0000256" key="1">
    <source>
        <dbReference type="ARBA" id="ARBA00004141"/>
    </source>
</evidence>
<feature type="transmembrane region" description="Helical" evidence="6">
    <location>
        <begin position="76"/>
        <end position="93"/>
    </location>
</feature>
<dbReference type="PANTHER" id="PTHR38459">
    <property type="entry name" value="PROPHAGE BACTOPRENOL-LINKED GLUCOSE TRANSLOCASE HOMOLOG"/>
    <property type="match status" value="1"/>
</dbReference>
<keyword evidence="4 6" id="KW-1133">Transmembrane helix</keyword>
<dbReference type="InterPro" id="IPR051401">
    <property type="entry name" value="GtrA_CellWall_Glycosyl"/>
</dbReference>
<feature type="transmembrane region" description="Helical" evidence="6">
    <location>
        <begin position="39"/>
        <end position="56"/>
    </location>
</feature>
<evidence type="ECO:0000313" key="8">
    <source>
        <dbReference type="EMBL" id="KAA2260907.1"/>
    </source>
</evidence>
<dbReference type="AlphaFoldDB" id="A0A5B2XB99"/>
<dbReference type="EMBL" id="VUOB01000033">
    <property type="protein sequence ID" value="KAA2260907.1"/>
    <property type="molecule type" value="Genomic_DNA"/>
</dbReference>
<keyword evidence="3 6" id="KW-0812">Transmembrane</keyword>